<dbReference type="GO" id="GO:0009699">
    <property type="term" value="P:phenylpropanoid biosynthetic process"/>
    <property type="evidence" value="ECO:0007669"/>
    <property type="project" value="UniProtKB-ARBA"/>
</dbReference>
<evidence type="ECO:0000256" key="3">
    <source>
        <dbReference type="ARBA" id="ARBA00022525"/>
    </source>
</evidence>
<comment type="function">
    <text evidence="4">Dirigent proteins impart stereoselectivity on the phenoxy radical-coupling reaction, yielding optically active lignans from two molecules of coniferyl alcohol in the biosynthesis of lignans, flavonolignans, and alkaloids and thus plays a central role in plant secondary metabolism.</text>
</comment>
<keyword evidence="4" id="KW-0052">Apoplast</keyword>
<evidence type="ECO:0000313" key="5">
    <source>
        <dbReference type="EMBL" id="KAK7243408.1"/>
    </source>
</evidence>
<dbReference type="PANTHER" id="PTHR21495">
    <property type="entry name" value="NUCLEOPORIN-RELATED"/>
    <property type="match status" value="1"/>
</dbReference>
<proteinExistence type="inferred from homology"/>
<dbReference type="Proteomes" id="UP001372338">
    <property type="component" value="Unassembled WGS sequence"/>
</dbReference>
<dbReference type="GO" id="GO:0048046">
    <property type="term" value="C:apoplast"/>
    <property type="evidence" value="ECO:0007669"/>
    <property type="project" value="UniProtKB-SubCell"/>
</dbReference>
<comment type="caution">
    <text evidence="5">The sequence shown here is derived from an EMBL/GenBank/DDBJ whole genome shotgun (WGS) entry which is preliminary data.</text>
</comment>
<dbReference type="Gene3D" id="2.40.480.10">
    <property type="entry name" value="Allene oxide cyclase-like"/>
    <property type="match status" value="1"/>
</dbReference>
<dbReference type="AlphaFoldDB" id="A0AAN9HS50"/>
<keyword evidence="4" id="KW-0732">Signal</keyword>
<organism evidence="5 6">
    <name type="scientific">Crotalaria pallida</name>
    <name type="common">Smooth rattlebox</name>
    <name type="synonym">Crotalaria striata</name>
    <dbReference type="NCBI Taxonomy" id="3830"/>
    <lineage>
        <taxon>Eukaryota</taxon>
        <taxon>Viridiplantae</taxon>
        <taxon>Streptophyta</taxon>
        <taxon>Embryophyta</taxon>
        <taxon>Tracheophyta</taxon>
        <taxon>Spermatophyta</taxon>
        <taxon>Magnoliopsida</taxon>
        <taxon>eudicotyledons</taxon>
        <taxon>Gunneridae</taxon>
        <taxon>Pentapetalae</taxon>
        <taxon>rosids</taxon>
        <taxon>fabids</taxon>
        <taxon>Fabales</taxon>
        <taxon>Fabaceae</taxon>
        <taxon>Papilionoideae</taxon>
        <taxon>50 kb inversion clade</taxon>
        <taxon>genistoids sensu lato</taxon>
        <taxon>core genistoids</taxon>
        <taxon>Crotalarieae</taxon>
        <taxon>Crotalaria</taxon>
    </lineage>
</organism>
<comment type="subcellular location">
    <subcellularLocation>
        <location evidence="4">Secreted</location>
        <location evidence="4">Extracellular space</location>
        <location evidence="4">Apoplast</location>
    </subcellularLocation>
</comment>
<dbReference type="EMBL" id="JAYWIO010000008">
    <property type="protein sequence ID" value="KAK7243408.1"/>
    <property type="molecule type" value="Genomic_DNA"/>
</dbReference>
<reference evidence="5 6" key="1">
    <citation type="submission" date="2024-01" db="EMBL/GenBank/DDBJ databases">
        <title>The genomes of 5 underutilized Papilionoideae crops provide insights into root nodulation and disease resistanc.</title>
        <authorList>
            <person name="Yuan L."/>
        </authorList>
    </citation>
    <scope>NUCLEOTIDE SEQUENCE [LARGE SCALE GENOMIC DNA]</scope>
    <source>
        <strain evidence="5">ZHUSHIDOU_FW_LH</strain>
        <tissue evidence="5">Leaf</tissue>
    </source>
</reference>
<comment type="subunit">
    <text evidence="2 4">Homodimer.</text>
</comment>
<dbReference type="InterPro" id="IPR004265">
    <property type="entry name" value="Dirigent"/>
</dbReference>
<sequence length="190" mass="20896">MAAAPFQFYVLLSLSLLSTHFTPIHGLFSEQSNIMLPTDQPRTEKSIHLHFFSHEIIHGDNATVIPIIIPTTPSGFGATYMQDNPLTEEKEITSTPVGRAQGLYGLASLHGSGMVTLVNFVFTEGDYKGSTLSILGRNDIFENGRELPIVGGTGAFKFAKGIDTLRTLWDISTTAYHVVEHNLRFTVKND</sequence>
<evidence type="ECO:0000256" key="4">
    <source>
        <dbReference type="RuleBase" id="RU363099"/>
    </source>
</evidence>
<evidence type="ECO:0000256" key="1">
    <source>
        <dbReference type="ARBA" id="ARBA00010746"/>
    </source>
</evidence>
<keyword evidence="6" id="KW-1185">Reference proteome</keyword>
<evidence type="ECO:0000313" key="6">
    <source>
        <dbReference type="Proteomes" id="UP001372338"/>
    </source>
</evidence>
<comment type="similarity">
    <text evidence="1 4">Belongs to the plant dirigent protein family.</text>
</comment>
<evidence type="ECO:0000256" key="2">
    <source>
        <dbReference type="ARBA" id="ARBA00011738"/>
    </source>
</evidence>
<keyword evidence="3 4" id="KW-0964">Secreted</keyword>
<dbReference type="InterPro" id="IPR044859">
    <property type="entry name" value="Allene_oxi_cyc_Dirigent"/>
</dbReference>
<feature type="signal peptide" evidence="4">
    <location>
        <begin position="1"/>
        <end position="26"/>
    </location>
</feature>
<gene>
    <name evidence="5" type="ORF">RIF29_38203</name>
</gene>
<dbReference type="Pfam" id="PF03018">
    <property type="entry name" value="Dirigent"/>
    <property type="match status" value="1"/>
</dbReference>
<protein>
    <recommendedName>
        <fullName evidence="4">Dirigent protein</fullName>
    </recommendedName>
</protein>
<accession>A0AAN9HS50</accession>
<feature type="chain" id="PRO_5042673859" description="Dirigent protein" evidence="4">
    <location>
        <begin position="27"/>
        <end position="190"/>
    </location>
</feature>
<name>A0AAN9HS50_CROPI</name>